<dbReference type="CDD" id="cd14748">
    <property type="entry name" value="PBP2_UgpB"/>
    <property type="match status" value="1"/>
</dbReference>
<dbReference type="EMBL" id="RZNJ01000007">
    <property type="protein sequence ID" value="RUT28594.1"/>
    <property type="molecule type" value="Genomic_DNA"/>
</dbReference>
<dbReference type="InterPro" id="IPR006059">
    <property type="entry name" value="SBP"/>
</dbReference>
<comment type="caution">
    <text evidence="6">The sequence shown here is derived from an EMBL/GenBank/DDBJ whole genome shotgun (WGS) entry which is preliminary data.</text>
</comment>
<protein>
    <submittedName>
        <fullName evidence="6">ABC transporter substrate-binding protein</fullName>
    </submittedName>
</protein>
<feature type="chain" id="PRO_5019302028" evidence="5">
    <location>
        <begin position="27"/>
        <end position="406"/>
    </location>
</feature>
<dbReference type="PANTHER" id="PTHR30061">
    <property type="entry name" value="MALTOSE-BINDING PERIPLASMIC PROTEIN"/>
    <property type="match status" value="1"/>
</dbReference>
<proteinExistence type="inferred from homology"/>
<dbReference type="RefSeq" id="WP_127189729.1">
    <property type="nucleotide sequence ID" value="NZ_RZNJ01000007.1"/>
</dbReference>
<dbReference type="GO" id="GO:1901982">
    <property type="term" value="F:maltose binding"/>
    <property type="evidence" value="ECO:0007669"/>
    <property type="project" value="TreeGrafter"/>
</dbReference>
<keyword evidence="2" id="KW-0813">Transport</keyword>
<evidence type="ECO:0000256" key="5">
    <source>
        <dbReference type="SAM" id="SignalP"/>
    </source>
</evidence>
<evidence type="ECO:0000256" key="2">
    <source>
        <dbReference type="ARBA" id="ARBA00022448"/>
    </source>
</evidence>
<keyword evidence="7" id="KW-1185">Reference proteome</keyword>
<dbReference type="Proteomes" id="UP000281547">
    <property type="component" value="Unassembled WGS sequence"/>
</dbReference>
<dbReference type="GO" id="GO:0055052">
    <property type="term" value="C:ATP-binding cassette (ABC) transporter complex, substrate-binding subunit-containing"/>
    <property type="evidence" value="ECO:0007669"/>
    <property type="project" value="TreeGrafter"/>
</dbReference>
<dbReference type="Pfam" id="PF01547">
    <property type="entry name" value="SBP_bac_1"/>
    <property type="match status" value="1"/>
</dbReference>
<dbReference type="OrthoDB" id="9805950at2"/>
<evidence type="ECO:0000256" key="4">
    <source>
        <dbReference type="ARBA" id="ARBA00022764"/>
    </source>
</evidence>
<dbReference type="Gene3D" id="3.40.190.10">
    <property type="entry name" value="Periplasmic binding protein-like II"/>
    <property type="match status" value="2"/>
</dbReference>
<evidence type="ECO:0000256" key="3">
    <source>
        <dbReference type="ARBA" id="ARBA00022729"/>
    </source>
</evidence>
<evidence type="ECO:0000313" key="6">
    <source>
        <dbReference type="EMBL" id="RUT28594.1"/>
    </source>
</evidence>
<dbReference type="AlphaFoldDB" id="A0A433X3F9"/>
<dbReference type="GO" id="GO:0015768">
    <property type="term" value="P:maltose transport"/>
    <property type="evidence" value="ECO:0007669"/>
    <property type="project" value="TreeGrafter"/>
</dbReference>
<dbReference type="PANTHER" id="PTHR30061:SF50">
    <property type="entry name" value="MALTOSE_MALTODEXTRIN-BINDING PERIPLASMIC PROTEIN"/>
    <property type="match status" value="1"/>
</dbReference>
<sequence>MKILRTTSVLAALAASLSFGTTFASAGEVVWWTPNFNEARARELVAQFQEANPDITVRLEITVTDGLPQRILTALQSGAAPDIIDVQHGWVNGYAQNNLVIPLDDVVEEGRDDYVPAALDYVSWNDQVWGVPYRIETHAIIYNRGHFEDAGLDPDAVPETWDELVETATALTGNGRSGFAITGGGEVGNTIFRSLPFIWMNGGSIVSDDLTRATVNEPEAVEAVKFYTDFFTNGLSPASTLENDGTANRRLFIAETVSMYQSGQFDVPSIAAENANIDIGVMTIPHPEGAETAAILGGWSFVVPRDARNPDEAKVFLEFLQQPENMGMFTDTFPARTSAMDLPRFDDPILQVFKEMLPYGRPVPIHPNWVQITQAYFDGIQRILLGEDVQAAMDDAADEIQALLDS</sequence>
<gene>
    <name evidence="6" type="ORF">EMQ25_16620</name>
</gene>
<keyword evidence="4" id="KW-0574">Periplasm</keyword>
<evidence type="ECO:0000256" key="1">
    <source>
        <dbReference type="ARBA" id="ARBA00008520"/>
    </source>
</evidence>
<dbReference type="GO" id="GO:0042956">
    <property type="term" value="P:maltodextrin transmembrane transport"/>
    <property type="evidence" value="ECO:0007669"/>
    <property type="project" value="TreeGrafter"/>
</dbReference>
<keyword evidence="3 5" id="KW-0732">Signal</keyword>
<name>A0A433X3F9_9HYPH</name>
<organism evidence="6 7">
    <name type="scientific">Arsenicitalea aurantiaca</name>
    <dbReference type="NCBI Taxonomy" id="1783274"/>
    <lineage>
        <taxon>Bacteria</taxon>
        <taxon>Pseudomonadati</taxon>
        <taxon>Pseudomonadota</taxon>
        <taxon>Alphaproteobacteria</taxon>
        <taxon>Hyphomicrobiales</taxon>
        <taxon>Devosiaceae</taxon>
        <taxon>Arsenicitalea</taxon>
    </lineage>
</organism>
<feature type="signal peptide" evidence="5">
    <location>
        <begin position="1"/>
        <end position="26"/>
    </location>
</feature>
<dbReference type="SUPFAM" id="SSF53850">
    <property type="entry name" value="Periplasmic binding protein-like II"/>
    <property type="match status" value="1"/>
</dbReference>
<comment type="similarity">
    <text evidence="1">Belongs to the bacterial solute-binding protein 1 family.</text>
</comment>
<accession>A0A433X3F9</accession>
<evidence type="ECO:0000313" key="7">
    <source>
        <dbReference type="Proteomes" id="UP000281547"/>
    </source>
</evidence>
<reference evidence="6 7" key="1">
    <citation type="journal article" date="2016" name="Int. J. Syst. Evol. Microbiol.">
        <title>Arsenicitalea aurantiaca gen. nov., sp. nov., a new member of the family Hyphomicrobiaceae, isolated from high-arsenic sediment.</title>
        <authorList>
            <person name="Mu Y."/>
            <person name="Zhou L."/>
            <person name="Zeng X.C."/>
            <person name="Liu L."/>
            <person name="Pan Y."/>
            <person name="Chen X."/>
            <person name="Wang J."/>
            <person name="Li S."/>
            <person name="Li W.J."/>
            <person name="Wang Y."/>
        </authorList>
    </citation>
    <scope>NUCLEOTIDE SEQUENCE [LARGE SCALE GENOMIC DNA]</scope>
    <source>
        <strain evidence="6 7">42-50</strain>
    </source>
</reference>